<feature type="region of interest" description="Disordered" evidence="1">
    <location>
        <begin position="70"/>
        <end position="89"/>
    </location>
</feature>
<keyword evidence="3" id="KW-1185">Reference proteome</keyword>
<evidence type="ECO:0000313" key="2">
    <source>
        <dbReference type="EMBL" id="AJE47057.1"/>
    </source>
</evidence>
<reference evidence="2 3" key="1">
    <citation type="journal article" date="2014" name="Int. J. Syst. Evol. Microbiol.">
        <title>Celeribacter indicus sp. nov., a polycyclic aromatic hydrocarbon-degrading bacterium from deep-sea sediment and reclassification of Huaishuia halophila as Celeribacter halophilus comb. nov.</title>
        <authorList>
            <person name="Lai Q."/>
            <person name="Cao J."/>
            <person name="Yuan J."/>
            <person name="Li F."/>
            <person name="Shao Z."/>
        </authorList>
    </citation>
    <scope>NUCLEOTIDE SEQUENCE [LARGE SCALE GENOMIC DNA]</scope>
    <source>
        <strain evidence="2">P73</strain>
    </source>
</reference>
<sequence>MGVMEELADALAKDTIAALDLVGDDQLIQDVARVLGASSVTTQEAFMTAARVRLAEKRARDYLARRLHEAREGLAASAPPPGAEDDIDY</sequence>
<dbReference type="OrthoDB" id="7876148at2"/>
<protein>
    <submittedName>
        <fullName evidence="2">Uncharacterized protein</fullName>
    </submittedName>
</protein>
<gene>
    <name evidence="2" type="ORF">P73_2342</name>
</gene>
<accession>A0A0B5E3T6</accession>
<dbReference type="EMBL" id="CP004393">
    <property type="protein sequence ID" value="AJE47057.1"/>
    <property type="molecule type" value="Genomic_DNA"/>
</dbReference>
<dbReference type="STRING" id="1208324.P73_2342"/>
<organism evidence="2 3">
    <name type="scientific">Celeribacter indicus</name>
    <dbReference type="NCBI Taxonomy" id="1208324"/>
    <lineage>
        <taxon>Bacteria</taxon>
        <taxon>Pseudomonadati</taxon>
        <taxon>Pseudomonadota</taxon>
        <taxon>Alphaproteobacteria</taxon>
        <taxon>Rhodobacterales</taxon>
        <taxon>Roseobacteraceae</taxon>
        <taxon>Celeribacter</taxon>
    </lineage>
</organism>
<dbReference type="HOGENOM" id="CLU_187709_0_0_5"/>
<evidence type="ECO:0000256" key="1">
    <source>
        <dbReference type="SAM" id="MobiDB-lite"/>
    </source>
</evidence>
<dbReference type="Proteomes" id="UP000031521">
    <property type="component" value="Chromosome"/>
</dbReference>
<dbReference type="AlphaFoldDB" id="A0A0B5E3T6"/>
<dbReference type="RefSeq" id="WP_043869710.1">
    <property type="nucleotide sequence ID" value="NZ_CP004393.1"/>
</dbReference>
<evidence type="ECO:0000313" key="3">
    <source>
        <dbReference type="Proteomes" id="UP000031521"/>
    </source>
</evidence>
<dbReference type="KEGG" id="cid:P73_2342"/>
<proteinExistence type="predicted"/>
<name>A0A0B5E3T6_9RHOB</name>